<proteinExistence type="predicted"/>
<name>A0A1B6L5L9_9HEMI</name>
<evidence type="ECO:0000313" key="1">
    <source>
        <dbReference type="EMBL" id="JAT18987.1"/>
    </source>
</evidence>
<dbReference type="AlphaFoldDB" id="A0A1B6L5L9"/>
<protein>
    <submittedName>
        <fullName evidence="1">Uncharacterized protein</fullName>
    </submittedName>
</protein>
<reference evidence="1" key="1">
    <citation type="submission" date="2015-11" db="EMBL/GenBank/DDBJ databases">
        <title>De novo transcriptome assembly of four potential Pierce s Disease insect vectors from Arizona vineyards.</title>
        <authorList>
            <person name="Tassone E.E."/>
        </authorList>
    </citation>
    <scope>NUCLEOTIDE SEQUENCE</scope>
</reference>
<accession>A0A1B6L5L9</accession>
<organism evidence="1">
    <name type="scientific">Graphocephala atropunctata</name>
    <dbReference type="NCBI Taxonomy" id="36148"/>
    <lineage>
        <taxon>Eukaryota</taxon>
        <taxon>Metazoa</taxon>
        <taxon>Ecdysozoa</taxon>
        <taxon>Arthropoda</taxon>
        <taxon>Hexapoda</taxon>
        <taxon>Insecta</taxon>
        <taxon>Pterygota</taxon>
        <taxon>Neoptera</taxon>
        <taxon>Paraneoptera</taxon>
        <taxon>Hemiptera</taxon>
        <taxon>Auchenorrhyncha</taxon>
        <taxon>Membracoidea</taxon>
        <taxon>Cicadellidae</taxon>
        <taxon>Cicadellinae</taxon>
        <taxon>Cicadellini</taxon>
        <taxon>Graphocephala</taxon>
    </lineage>
</organism>
<dbReference type="EMBL" id="GEBQ01020990">
    <property type="protein sequence ID" value="JAT18987.1"/>
    <property type="molecule type" value="Transcribed_RNA"/>
</dbReference>
<gene>
    <name evidence="1" type="ORF">g.15723</name>
</gene>
<sequence length="119" mass="13699">MVVIMEDLLDPPVHPDHHAHLLVDPHHLAHLHLDPHHPAHPHQAHQVVMAIITTTLLDHPQVDPHHPAHHPPAHPLLQDHPQLETQQLLKKVLCLSLLNDLKRTDTIFHYSKCRKINQK</sequence>